<evidence type="ECO:0000313" key="1">
    <source>
        <dbReference type="EMBL" id="MEG3438909.1"/>
    </source>
</evidence>
<comment type="caution">
    <text evidence="1">The sequence shown here is derived from an EMBL/GenBank/DDBJ whole genome shotgun (WGS) entry which is preliminary data.</text>
</comment>
<reference evidence="1 2" key="1">
    <citation type="submission" date="2024-01" db="EMBL/GenBank/DDBJ databases">
        <title>Genomic insights into the taxonomy and metabolism of the cyanobacterium Pannus brasiliensis CCIBt3594.</title>
        <authorList>
            <person name="Machado M."/>
            <person name="Botero N.B."/>
            <person name="Andreote A.P.D."/>
            <person name="Feitosa A.M.T."/>
            <person name="Popin R."/>
            <person name="Sivonen K."/>
            <person name="Fiore M.F."/>
        </authorList>
    </citation>
    <scope>NUCLEOTIDE SEQUENCE [LARGE SCALE GENOMIC DNA]</scope>
    <source>
        <strain evidence="1 2">CCIBt3594</strain>
    </source>
</reference>
<dbReference type="RefSeq" id="WP_332866394.1">
    <property type="nucleotide sequence ID" value="NZ_JBAFSM010000037.1"/>
</dbReference>
<protein>
    <submittedName>
        <fullName evidence="1">Uncharacterized protein</fullName>
    </submittedName>
</protein>
<sequence length="97" mass="11296">MVYPRVSSRIYCFRADYVVSSAFNRQNLPAWLSLETDWRGYRIYTLPWVADVARVLGLLSIEDTIEDWIEYLQSLGLEAITPIDSEEFFEDKFSSGC</sequence>
<proteinExistence type="predicted"/>
<gene>
    <name evidence="1" type="ORF">V0288_17410</name>
</gene>
<dbReference type="AlphaFoldDB" id="A0AAW9QZV0"/>
<evidence type="ECO:0000313" key="2">
    <source>
        <dbReference type="Proteomes" id="UP001328733"/>
    </source>
</evidence>
<accession>A0AAW9QZV0</accession>
<dbReference type="Proteomes" id="UP001328733">
    <property type="component" value="Unassembled WGS sequence"/>
</dbReference>
<keyword evidence="2" id="KW-1185">Reference proteome</keyword>
<dbReference type="EMBL" id="JBAFSM010000037">
    <property type="protein sequence ID" value="MEG3438909.1"/>
    <property type="molecule type" value="Genomic_DNA"/>
</dbReference>
<name>A0AAW9QZV0_9CHRO</name>
<organism evidence="1 2">
    <name type="scientific">Pannus brasiliensis CCIBt3594</name>
    <dbReference type="NCBI Taxonomy" id="1427578"/>
    <lineage>
        <taxon>Bacteria</taxon>
        <taxon>Bacillati</taxon>
        <taxon>Cyanobacteriota</taxon>
        <taxon>Cyanophyceae</taxon>
        <taxon>Oscillatoriophycideae</taxon>
        <taxon>Chroococcales</taxon>
        <taxon>Microcystaceae</taxon>
        <taxon>Pannus</taxon>
    </lineage>
</organism>